<comment type="caution">
    <text evidence="1">The sequence shown here is derived from an EMBL/GenBank/DDBJ whole genome shotgun (WGS) entry which is preliminary data.</text>
</comment>
<sequence>MPINNQLLQGRQDLRKELKLFSLRWQELLLMTPQKSLKRGPTKTEDQMWKQKHHLGMKEEGQEDQVPFKEYLVVFQDFQGPVSKFLVKMVKRRRRILWKRKGLMVLKVFLLLWGHPKVLEGQL</sequence>
<dbReference type="AlphaFoldDB" id="A0A9Q3EYQ4"/>
<organism evidence="1 2">
    <name type="scientific">Austropuccinia psidii MF-1</name>
    <dbReference type="NCBI Taxonomy" id="1389203"/>
    <lineage>
        <taxon>Eukaryota</taxon>
        <taxon>Fungi</taxon>
        <taxon>Dikarya</taxon>
        <taxon>Basidiomycota</taxon>
        <taxon>Pucciniomycotina</taxon>
        <taxon>Pucciniomycetes</taxon>
        <taxon>Pucciniales</taxon>
        <taxon>Sphaerophragmiaceae</taxon>
        <taxon>Austropuccinia</taxon>
    </lineage>
</organism>
<accession>A0A9Q3EYQ4</accession>
<keyword evidence="2" id="KW-1185">Reference proteome</keyword>
<evidence type="ECO:0000313" key="2">
    <source>
        <dbReference type="Proteomes" id="UP000765509"/>
    </source>
</evidence>
<proteinExistence type="predicted"/>
<reference evidence="1" key="1">
    <citation type="submission" date="2021-03" db="EMBL/GenBank/DDBJ databases">
        <title>Draft genome sequence of rust myrtle Austropuccinia psidii MF-1, a brazilian biotype.</title>
        <authorList>
            <person name="Quecine M.C."/>
            <person name="Pachon D.M.R."/>
            <person name="Bonatelli M.L."/>
            <person name="Correr F.H."/>
            <person name="Franceschini L.M."/>
            <person name="Leite T.F."/>
            <person name="Margarido G.R.A."/>
            <person name="Almeida C.A."/>
            <person name="Ferrarezi J.A."/>
            <person name="Labate C.A."/>
        </authorList>
    </citation>
    <scope>NUCLEOTIDE SEQUENCE</scope>
    <source>
        <strain evidence="1">MF-1</strain>
    </source>
</reference>
<gene>
    <name evidence="1" type="ORF">O181_066986</name>
</gene>
<dbReference type="Proteomes" id="UP000765509">
    <property type="component" value="Unassembled WGS sequence"/>
</dbReference>
<protein>
    <submittedName>
        <fullName evidence="1">Uncharacterized protein</fullName>
    </submittedName>
</protein>
<name>A0A9Q3EYQ4_9BASI</name>
<evidence type="ECO:0000313" key="1">
    <source>
        <dbReference type="EMBL" id="MBW0527271.1"/>
    </source>
</evidence>
<dbReference type="EMBL" id="AVOT02033380">
    <property type="protein sequence ID" value="MBW0527271.1"/>
    <property type="molecule type" value="Genomic_DNA"/>
</dbReference>